<name>A0A0F9EI90_9ZZZZ</name>
<proteinExistence type="predicted"/>
<dbReference type="PANTHER" id="PTHR37813:SF1">
    <property type="entry name" value="FELS-2 PROPHAGE PROTEIN"/>
    <property type="match status" value="1"/>
</dbReference>
<dbReference type="PANTHER" id="PTHR37813">
    <property type="entry name" value="FELS-2 PROPHAGE PROTEIN"/>
    <property type="match status" value="1"/>
</dbReference>
<feature type="non-terminal residue" evidence="4">
    <location>
        <position position="595"/>
    </location>
</feature>
<organism evidence="4">
    <name type="scientific">marine sediment metagenome</name>
    <dbReference type="NCBI Taxonomy" id="412755"/>
    <lineage>
        <taxon>unclassified sequences</taxon>
        <taxon>metagenomes</taxon>
        <taxon>ecological metagenomes</taxon>
    </lineage>
</organism>
<evidence type="ECO:0000256" key="2">
    <source>
        <dbReference type="SAM" id="MobiDB-lite"/>
    </source>
</evidence>
<evidence type="ECO:0000259" key="3">
    <source>
        <dbReference type="Pfam" id="PF10145"/>
    </source>
</evidence>
<dbReference type="Pfam" id="PF10145">
    <property type="entry name" value="PhageMin_Tail"/>
    <property type="match status" value="1"/>
</dbReference>
<feature type="domain" description="Phage tail tape measure protein" evidence="3">
    <location>
        <begin position="100"/>
        <end position="280"/>
    </location>
</feature>
<comment type="caution">
    <text evidence="4">The sequence shown here is derived from an EMBL/GenBank/DDBJ whole genome shotgun (WGS) entry which is preliminary data.</text>
</comment>
<feature type="compositionally biased region" description="Basic and acidic residues" evidence="2">
    <location>
        <begin position="494"/>
        <end position="519"/>
    </location>
</feature>
<keyword evidence="1" id="KW-1188">Viral release from host cell</keyword>
<gene>
    <name evidence="4" type="ORF">LCGC14_2149290</name>
</gene>
<protein>
    <recommendedName>
        <fullName evidence="3">Phage tail tape measure protein domain-containing protein</fullName>
    </recommendedName>
</protein>
<evidence type="ECO:0000313" key="4">
    <source>
        <dbReference type="EMBL" id="KKL66006.1"/>
    </source>
</evidence>
<dbReference type="InterPro" id="IPR010090">
    <property type="entry name" value="Phage_tape_meas"/>
</dbReference>
<dbReference type="EMBL" id="LAZR01027344">
    <property type="protein sequence ID" value="KKL66006.1"/>
    <property type="molecule type" value="Genomic_DNA"/>
</dbReference>
<feature type="compositionally biased region" description="Basic and acidic residues" evidence="2">
    <location>
        <begin position="547"/>
        <end position="563"/>
    </location>
</feature>
<reference evidence="4" key="1">
    <citation type="journal article" date="2015" name="Nature">
        <title>Complex archaea that bridge the gap between prokaryotes and eukaryotes.</title>
        <authorList>
            <person name="Spang A."/>
            <person name="Saw J.H."/>
            <person name="Jorgensen S.L."/>
            <person name="Zaremba-Niedzwiedzka K."/>
            <person name="Martijn J."/>
            <person name="Lind A.E."/>
            <person name="van Eijk R."/>
            <person name="Schleper C."/>
            <person name="Guy L."/>
            <person name="Ettema T.J."/>
        </authorList>
    </citation>
    <scope>NUCLEOTIDE SEQUENCE</scope>
</reference>
<dbReference type="AlphaFoldDB" id="A0A0F9EI90"/>
<accession>A0A0F9EI90</accession>
<sequence>MVDIAKLGVEIDPAGATRGAAVVNRSLDKMSKRAKTTGTKMAGAFKGLKAQLFSMKGLMVGIFTGFAIREVVGKFTKFAGAVQDLAAITGATGQDLKFLSDAAREMGATTTLSAIESAEAIKLIASAKPDLLEFKEALVEVTKEAVALSEASGVMLPEAAKVLGLALNQFGASADEAGRFVNVLAAGAKFGSSEVAETGQAIEKAGVVARLAGISFEELNAMIQILAANGIKGAIAGTQLRGTILSMAEEGAKGSIKINGLAGAFKNFENIVDDSQAAVKIFGRENITAASILAKTTGALTTLTSKMSDTNTAYEQQRIRVNYLGGDVKALKSTWDELMITIGESKDDEMRSGVQGFRAVLLEVIAVVGSIDLLSAALGQSLPIAATKAMTYMAKVAANFAMVGKITGFGGLDVLKKHGGIAGAFAFGQSEIEEEGKRREAAIRKQFADQLKVRQNLAETRRKVGILDDEKAARERDRFANLGKLPGAGGDAPDSQHGEEPPDREDRRDQDPDPERGQPAEDQSVLGADPEALEFVPALVPGPIAGEHPDDRRNHVAGPEEIHTALAQARATRPRVPGPDQGARTHASGRGGRDP</sequence>
<evidence type="ECO:0000256" key="1">
    <source>
        <dbReference type="ARBA" id="ARBA00022612"/>
    </source>
</evidence>
<dbReference type="NCBIfam" id="TIGR01760">
    <property type="entry name" value="tape_meas_TP901"/>
    <property type="match status" value="1"/>
</dbReference>
<feature type="region of interest" description="Disordered" evidence="2">
    <location>
        <begin position="481"/>
        <end position="595"/>
    </location>
</feature>